<evidence type="ECO:0000256" key="3">
    <source>
        <dbReference type="ARBA" id="ARBA00023015"/>
    </source>
</evidence>
<evidence type="ECO:0000259" key="6">
    <source>
        <dbReference type="PROSITE" id="PS50045"/>
    </source>
</evidence>
<dbReference type="GO" id="GO:0043565">
    <property type="term" value="F:sequence-specific DNA binding"/>
    <property type="evidence" value="ECO:0007669"/>
    <property type="project" value="InterPro"/>
</dbReference>
<gene>
    <name evidence="8" type="ORF">DesU5LDRAFT_1423</name>
</gene>
<dbReference type="InterPro" id="IPR027417">
    <property type="entry name" value="P-loop_NTPase"/>
</dbReference>
<dbReference type="PANTHER" id="PTHR32071:SF57">
    <property type="entry name" value="C4-DICARBOXYLATE TRANSPORT TRANSCRIPTIONAL REGULATORY PROTEIN DCTD"/>
    <property type="match status" value="1"/>
</dbReference>
<dbReference type="InterPro" id="IPR025662">
    <property type="entry name" value="Sigma_54_int_dom_ATP-bd_1"/>
</dbReference>
<evidence type="ECO:0000259" key="7">
    <source>
        <dbReference type="PROSITE" id="PS50112"/>
    </source>
</evidence>
<dbReference type="PROSITE" id="PS50112">
    <property type="entry name" value="PAS"/>
    <property type="match status" value="1"/>
</dbReference>
<dbReference type="CDD" id="cd00130">
    <property type="entry name" value="PAS"/>
    <property type="match status" value="1"/>
</dbReference>
<sequence>MQRRVIKHKYVTPMILEEAWNKLASNNYVDDSLLRQDVAISWKRCLDYSVNPIKIDDCSIVIDFIESDKKTRTLSVASDHHIQQLYDAVKGNGYVIILTDANGIILNIIGDKKVLNFAESLKLVPGANCSEDAIGTNSMGTCVILKRPLQIFSHEHYCQYYHDWSCSSAPILDCCGNLVGTLDISNTDNKPHPHLLHDLVKMTARAIGMNWDLCALQDDAKNKYYYFNAAIDSVPDSLIFLDNQNNISHINKNALKILGNAAINYIGQGIQVIAPEHEKIKQALADGQAWTNLHFNTPQGLTSASVRINPIKNICLKQIGAICSIKEKGQNLNNRNVTRYTFDDFVCTNTKMQSLLQHARKISATDVSILIQGESGTGKEILAQAVHNNSARCYKPFVAVNCAALPTELIQSELFGYEEGSFTGAKRGGKAGKFELAQGGTLFLDEIGDMPLAAQANLLRVLQEKYITRLGGQAPVPVDVRIIAATNKNLPQEIEQLRFRADLFYRLASERLHVPPLRERKEDIWPIIWYILKKHLPKTAIDALHFAHQVKAIMEMHEWPGNVRELENVVLFFLNTMHDSIVTVNDLPTDLQPQIDTADAVDLKQMEQHTIKSTLAKHGNNISTSAKALGISRNTLYRKIKRFQRTED</sequence>
<dbReference type="eggNOG" id="COG3284">
    <property type="taxonomic scope" value="Bacteria"/>
</dbReference>
<dbReference type="InterPro" id="IPR035965">
    <property type="entry name" value="PAS-like_dom_sf"/>
</dbReference>
<dbReference type="STRING" id="596152.DesU5LDRAFT_1423"/>
<dbReference type="HOGENOM" id="CLU_000445_8_12_7"/>
<dbReference type="InterPro" id="IPR002197">
    <property type="entry name" value="HTH_Fis"/>
</dbReference>
<dbReference type="Gene3D" id="3.40.50.300">
    <property type="entry name" value="P-loop containing nucleotide triphosphate hydrolases"/>
    <property type="match status" value="1"/>
</dbReference>
<dbReference type="InterPro" id="IPR000014">
    <property type="entry name" value="PAS"/>
</dbReference>
<dbReference type="PRINTS" id="PR01590">
    <property type="entry name" value="HTHFIS"/>
</dbReference>
<dbReference type="SMART" id="SM00091">
    <property type="entry name" value="PAS"/>
    <property type="match status" value="1"/>
</dbReference>
<evidence type="ECO:0000256" key="4">
    <source>
        <dbReference type="ARBA" id="ARBA00023125"/>
    </source>
</evidence>
<dbReference type="Pfam" id="PF01590">
    <property type="entry name" value="GAF"/>
    <property type="match status" value="1"/>
</dbReference>
<evidence type="ECO:0000256" key="1">
    <source>
        <dbReference type="ARBA" id="ARBA00022741"/>
    </source>
</evidence>
<dbReference type="FunFam" id="3.40.50.300:FF:000006">
    <property type="entry name" value="DNA-binding transcriptional regulator NtrC"/>
    <property type="match status" value="1"/>
</dbReference>
<accession>I2Q006</accession>
<dbReference type="Gene3D" id="1.10.10.60">
    <property type="entry name" value="Homeodomain-like"/>
    <property type="match status" value="1"/>
</dbReference>
<keyword evidence="4" id="KW-0238">DNA-binding</keyword>
<dbReference type="InterPro" id="IPR058031">
    <property type="entry name" value="AAA_lid_NorR"/>
</dbReference>
<dbReference type="InterPro" id="IPR025943">
    <property type="entry name" value="Sigma_54_int_dom_ATP-bd_2"/>
</dbReference>
<dbReference type="GO" id="GO:0006355">
    <property type="term" value="P:regulation of DNA-templated transcription"/>
    <property type="evidence" value="ECO:0007669"/>
    <property type="project" value="InterPro"/>
</dbReference>
<dbReference type="Pfam" id="PF00158">
    <property type="entry name" value="Sigma54_activat"/>
    <property type="match status" value="1"/>
</dbReference>
<evidence type="ECO:0000256" key="5">
    <source>
        <dbReference type="ARBA" id="ARBA00023163"/>
    </source>
</evidence>
<dbReference type="InterPro" id="IPR025944">
    <property type="entry name" value="Sigma_54_int_dom_CS"/>
</dbReference>
<dbReference type="InterPro" id="IPR003593">
    <property type="entry name" value="AAA+_ATPase"/>
</dbReference>
<dbReference type="Pfam" id="PF02954">
    <property type="entry name" value="HTH_8"/>
    <property type="match status" value="1"/>
</dbReference>
<dbReference type="SUPFAM" id="SSF55785">
    <property type="entry name" value="PYP-like sensor domain (PAS domain)"/>
    <property type="match status" value="1"/>
</dbReference>
<name>I2Q006_9BACT</name>
<dbReference type="PROSITE" id="PS00675">
    <property type="entry name" value="SIGMA54_INTERACT_1"/>
    <property type="match status" value="1"/>
</dbReference>
<dbReference type="InterPro" id="IPR003018">
    <property type="entry name" value="GAF"/>
</dbReference>
<dbReference type="Gene3D" id="3.30.450.20">
    <property type="entry name" value="PAS domain"/>
    <property type="match status" value="1"/>
</dbReference>
<keyword evidence="3" id="KW-0805">Transcription regulation</keyword>
<organism evidence="8">
    <name type="scientific">Desulfovibrio sp. U5L</name>
    <dbReference type="NCBI Taxonomy" id="596152"/>
    <lineage>
        <taxon>Bacteria</taxon>
        <taxon>Pseudomonadati</taxon>
        <taxon>Thermodesulfobacteriota</taxon>
        <taxon>Desulfovibrionia</taxon>
        <taxon>Desulfovibrionales</taxon>
        <taxon>Desulfovibrionaceae</taxon>
        <taxon>Desulfovibrio</taxon>
    </lineage>
</organism>
<dbReference type="PANTHER" id="PTHR32071">
    <property type="entry name" value="TRANSCRIPTIONAL REGULATORY PROTEIN"/>
    <property type="match status" value="1"/>
</dbReference>
<dbReference type="PROSITE" id="PS00676">
    <property type="entry name" value="SIGMA54_INTERACT_2"/>
    <property type="match status" value="1"/>
</dbReference>
<dbReference type="Pfam" id="PF25601">
    <property type="entry name" value="AAA_lid_14"/>
    <property type="match status" value="1"/>
</dbReference>
<evidence type="ECO:0000313" key="8">
    <source>
        <dbReference type="EMBL" id="EIG53112.1"/>
    </source>
</evidence>
<keyword evidence="5" id="KW-0804">Transcription</keyword>
<dbReference type="SMART" id="SM00382">
    <property type="entry name" value="AAA"/>
    <property type="match status" value="1"/>
</dbReference>
<keyword evidence="2" id="KW-0067">ATP-binding</keyword>
<dbReference type="GO" id="GO:0005524">
    <property type="term" value="F:ATP binding"/>
    <property type="evidence" value="ECO:0007669"/>
    <property type="project" value="UniProtKB-KW"/>
</dbReference>
<dbReference type="SUPFAM" id="SSF52540">
    <property type="entry name" value="P-loop containing nucleoside triphosphate hydrolases"/>
    <property type="match status" value="1"/>
</dbReference>
<dbReference type="AlphaFoldDB" id="I2Q006"/>
<reference evidence="8" key="1">
    <citation type="submission" date="2011-11" db="EMBL/GenBank/DDBJ databases">
        <title>Improved High-Quality Draft sequence of Desulfovibrio sp. U5L.</title>
        <authorList>
            <consortium name="US DOE Joint Genome Institute"/>
            <person name="Lucas S."/>
            <person name="Han J."/>
            <person name="Lapidus A."/>
            <person name="Cheng J.-F."/>
            <person name="Goodwin L."/>
            <person name="Pitluck S."/>
            <person name="Peters L."/>
            <person name="Ovchinnikova G."/>
            <person name="Held B."/>
            <person name="Detter J.C."/>
            <person name="Han C."/>
            <person name="Tapia R."/>
            <person name="Land M."/>
            <person name="Hauser L."/>
            <person name="Kyrpides N."/>
            <person name="Ivanova N."/>
            <person name="Pagani I."/>
            <person name="Gabster J."/>
            <person name="Walker C."/>
            <person name="Stolyar S."/>
            <person name="Stahl D."/>
            <person name="Arkin A."/>
            <person name="Dehal P."/>
            <person name="Hazen T."/>
            <person name="Woyke T."/>
        </authorList>
    </citation>
    <scope>NUCLEOTIDE SEQUENCE [LARGE SCALE GENOMIC DNA]</scope>
    <source>
        <strain evidence="8">U5L</strain>
    </source>
</reference>
<dbReference type="PROSITE" id="PS50045">
    <property type="entry name" value="SIGMA54_INTERACT_4"/>
    <property type="match status" value="1"/>
</dbReference>
<feature type="domain" description="PAS" evidence="7">
    <location>
        <begin position="223"/>
        <end position="276"/>
    </location>
</feature>
<evidence type="ECO:0000256" key="2">
    <source>
        <dbReference type="ARBA" id="ARBA00022840"/>
    </source>
</evidence>
<dbReference type="Gene3D" id="3.30.450.40">
    <property type="match status" value="1"/>
</dbReference>
<dbReference type="PROSITE" id="PS00688">
    <property type="entry name" value="SIGMA54_INTERACT_3"/>
    <property type="match status" value="1"/>
</dbReference>
<feature type="domain" description="Sigma-54 factor interaction" evidence="6">
    <location>
        <begin position="345"/>
        <end position="570"/>
    </location>
</feature>
<proteinExistence type="predicted"/>
<dbReference type="OrthoDB" id="9763792at2"/>
<protein>
    <submittedName>
        <fullName evidence="8">Transcriptional activator of acetoin/glycerol metabolism</fullName>
    </submittedName>
</protein>
<dbReference type="InterPro" id="IPR029016">
    <property type="entry name" value="GAF-like_dom_sf"/>
</dbReference>
<dbReference type="EMBL" id="JH600068">
    <property type="protein sequence ID" value="EIG53112.1"/>
    <property type="molecule type" value="Genomic_DNA"/>
</dbReference>
<dbReference type="CDD" id="cd00009">
    <property type="entry name" value="AAA"/>
    <property type="match status" value="1"/>
</dbReference>
<dbReference type="InterPro" id="IPR009057">
    <property type="entry name" value="Homeodomain-like_sf"/>
</dbReference>
<dbReference type="InterPro" id="IPR002078">
    <property type="entry name" value="Sigma_54_int"/>
</dbReference>
<keyword evidence="1" id="KW-0547">Nucleotide-binding</keyword>
<dbReference type="Gene3D" id="1.10.8.60">
    <property type="match status" value="1"/>
</dbReference>
<dbReference type="SUPFAM" id="SSF46689">
    <property type="entry name" value="Homeodomain-like"/>
    <property type="match status" value="1"/>
</dbReference>